<dbReference type="SUPFAM" id="SSF53137">
    <property type="entry name" value="Translational machinery components"/>
    <property type="match status" value="1"/>
</dbReference>
<keyword evidence="4" id="KW-0694">RNA-binding</keyword>
<dbReference type="PANTHER" id="PTHR11759">
    <property type="entry name" value="40S RIBOSOMAL PROTEIN S14/30S RIBOSOMAL PROTEIN S11"/>
    <property type="match status" value="1"/>
</dbReference>
<evidence type="ECO:0000256" key="1">
    <source>
        <dbReference type="ARBA" id="ARBA00006194"/>
    </source>
</evidence>
<reference evidence="5" key="2">
    <citation type="journal article" date="2021" name="Microbiome">
        <title>Successional dynamics and alternative stable states in a saline activated sludge microbial community over 9 years.</title>
        <authorList>
            <person name="Wang Y."/>
            <person name="Ye J."/>
            <person name="Ju F."/>
            <person name="Liu L."/>
            <person name="Boyd J.A."/>
            <person name="Deng Y."/>
            <person name="Parks D.H."/>
            <person name="Jiang X."/>
            <person name="Yin X."/>
            <person name="Woodcroft B.J."/>
            <person name="Tyson G.W."/>
            <person name="Hugenholtz P."/>
            <person name="Polz M.F."/>
            <person name="Zhang T."/>
        </authorList>
    </citation>
    <scope>NUCLEOTIDE SEQUENCE</scope>
    <source>
        <strain evidence="5">HKST-UBA11</strain>
    </source>
</reference>
<keyword evidence="3 4" id="KW-0687">Ribonucleoprotein</keyword>
<comment type="similarity">
    <text evidence="1 4">Belongs to the universal ribosomal protein uS11 family.</text>
</comment>
<dbReference type="Gene3D" id="3.30.420.80">
    <property type="entry name" value="Ribosomal protein S11"/>
    <property type="match status" value="1"/>
</dbReference>
<dbReference type="GO" id="GO:0006412">
    <property type="term" value="P:translation"/>
    <property type="evidence" value="ECO:0007669"/>
    <property type="project" value="UniProtKB-UniRule"/>
</dbReference>
<dbReference type="GO" id="GO:0005840">
    <property type="term" value="C:ribosome"/>
    <property type="evidence" value="ECO:0007669"/>
    <property type="project" value="UniProtKB-KW"/>
</dbReference>
<dbReference type="NCBIfam" id="NF003698">
    <property type="entry name" value="PRK05309.1"/>
    <property type="match status" value="1"/>
</dbReference>
<dbReference type="GO" id="GO:0003735">
    <property type="term" value="F:structural constituent of ribosome"/>
    <property type="evidence" value="ECO:0007669"/>
    <property type="project" value="InterPro"/>
</dbReference>
<gene>
    <name evidence="4 5" type="primary">rpsK</name>
    <name evidence="5" type="ORF">KC717_04030</name>
</gene>
<dbReference type="EMBL" id="JAGQLH010000045">
    <property type="protein sequence ID" value="MCA9385791.1"/>
    <property type="molecule type" value="Genomic_DNA"/>
</dbReference>
<protein>
    <recommendedName>
        <fullName evidence="4">Small ribosomal subunit protein uS11</fullName>
    </recommendedName>
</protein>
<evidence type="ECO:0000256" key="2">
    <source>
        <dbReference type="ARBA" id="ARBA00022980"/>
    </source>
</evidence>
<organism evidence="5 6">
    <name type="scientific">Candidatus Dojkabacteria bacterium</name>
    <dbReference type="NCBI Taxonomy" id="2099670"/>
    <lineage>
        <taxon>Bacteria</taxon>
        <taxon>Candidatus Dojkabacteria</taxon>
    </lineage>
</organism>
<evidence type="ECO:0000256" key="4">
    <source>
        <dbReference type="HAMAP-Rule" id="MF_01310"/>
    </source>
</evidence>
<dbReference type="InterPro" id="IPR001971">
    <property type="entry name" value="Ribosomal_uS11"/>
</dbReference>
<dbReference type="AlphaFoldDB" id="A0A955L940"/>
<comment type="caution">
    <text evidence="5">The sequence shown here is derived from an EMBL/GenBank/DDBJ whole genome shotgun (WGS) entry which is preliminary data.</text>
</comment>
<proteinExistence type="inferred from homology"/>
<sequence length="133" mass="13888">MAKKAAKSTKPKKKAKKSVPKAIVHVNCSYNNTIVGATDLQGNTLATVSPGAVGFKGSRKSSAYAATKAAEVLMEQLKQYGVNEATVKVRGIGMGRQAAVKGLRAAGLKIRTLMDVTPIPHGGCSPRKKPRGS</sequence>
<evidence type="ECO:0000313" key="6">
    <source>
        <dbReference type="Proteomes" id="UP000754563"/>
    </source>
</evidence>
<evidence type="ECO:0000256" key="3">
    <source>
        <dbReference type="ARBA" id="ARBA00023274"/>
    </source>
</evidence>
<keyword evidence="2 4" id="KW-0689">Ribosomal protein</keyword>
<comment type="subunit">
    <text evidence="4">Part of the 30S ribosomal subunit. Interacts with proteins S7 and S18. Binds to IF-3.</text>
</comment>
<dbReference type="GO" id="GO:0019843">
    <property type="term" value="F:rRNA binding"/>
    <property type="evidence" value="ECO:0007669"/>
    <property type="project" value="UniProtKB-UniRule"/>
</dbReference>
<dbReference type="PIRSF" id="PIRSF002131">
    <property type="entry name" value="Ribosomal_S11"/>
    <property type="match status" value="1"/>
</dbReference>
<comment type="function">
    <text evidence="4">Located on the platform of the 30S subunit, it bridges several disparate RNA helices of the 16S rRNA. Forms part of the Shine-Dalgarno cleft in the 70S ribosome.</text>
</comment>
<dbReference type="Pfam" id="PF00411">
    <property type="entry name" value="Ribosomal_S11"/>
    <property type="match status" value="1"/>
</dbReference>
<name>A0A955L940_9BACT</name>
<accession>A0A955L940</accession>
<dbReference type="HAMAP" id="MF_01310">
    <property type="entry name" value="Ribosomal_uS11"/>
    <property type="match status" value="1"/>
</dbReference>
<dbReference type="GO" id="GO:1990904">
    <property type="term" value="C:ribonucleoprotein complex"/>
    <property type="evidence" value="ECO:0007669"/>
    <property type="project" value="UniProtKB-KW"/>
</dbReference>
<evidence type="ECO:0000313" key="5">
    <source>
        <dbReference type="EMBL" id="MCA9385791.1"/>
    </source>
</evidence>
<keyword evidence="4" id="KW-0699">rRNA-binding</keyword>
<dbReference type="InterPro" id="IPR036967">
    <property type="entry name" value="Ribosomal_uS11_sf"/>
</dbReference>
<dbReference type="Proteomes" id="UP000754563">
    <property type="component" value="Unassembled WGS sequence"/>
</dbReference>
<reference evidence="5" key="1">
    <citation type="submission" date="2020-04" db="EMBL/GenBank/DDBJ databases">
        <authorList>
            <person name="Zhang T."/>
        </authorList>
    </citation>
    <scope>NUCLEOTIDE SEQUENCE</scope>
    <source>
        <strain evidence="5">HKST-UBA11</strain>
    </source>
</reference>